<evidence type="ECO:0000256" key="6">
    <source>
        <dbReference type="ARBA" id="ARBA00023033"/>
    </source>
</evidence>
<name>A0A0D2XKZ3_FUSOF</name>
<evidence type="ECO:0000256" key="1">
    <source>
        <dbReference type="ARBA" id="ARBA00001974"/>
    </source>
</evidence>
<evidence type="ECO:0000256" key="2">
    <source>
        <dbReference type="ARBA" id="ARBA00007992"/>
    </source>
</evidence>
<reference evidence="8" key="2">
    <citation type="submission" date="2025-08" db="UniProtKB">
        <authorList>
            <consortium name="EnsemblFungi"/>
        </authorList>
    </citation>
    <scope>IDENTIFICATION</scope>
    <source>
        <strain evidence="8">4287 / CBS 123668 / FGSC 9935 / NRRL 34936</strain>
    </source>
</reference>
<protein>
    <recommendedName>
        <fullName evidence="7">FAD-binding domain-containing protein</fullName>
    </recommendedName>
</protein>
<comment type="cofactor">
    <cofactor evidence="1">
        <name>FAD</name>
        <dbReference type="ChEBI" id="CHEBI:57692"/>
    </cofactor>
</comment>
<dbReference type="AlphaFoldDB" id="A0A0D2XKZ3"/>
<dbReference type="InterPro" id="IPR036188">
    <property type="entry name" value="FAD/NAD-bd_sf"/>
</dbReference>
<dbReference type="STRING" id="426428.A0A0D2XKZ3"/>
<dbReference type="Proteomes" id="UP000002489">
    <property type="component" value="Unassembled WGS sequence"/>
</dbReference>
<evidence type="ECO:0000313" key="8">
    <source>
        <dbReference type="EnsemblFungi" id="FOXG_04617P0"/>
    </source>
</evidence>
<sequence length="461" mass="50428">MAPSVEHFKFRILIVGAGPVGLTAATALSQDGHSVTVLERHPDLQAQGGTLTVQPAAARAYTHIGLGAALAAISITGHGLHFWSYKDSSGPIGVVSYGNMKAFMTERPAVQRMAYDASIVAGATVSFNCHVIGLDQNALPVRLWTADGREYTADLIVAADGIKSKIRQMIYPDRDVEPVPTRECIFQSQVPLHILISDDRVAPYLAPNTAHGTLGPGKFSICRATADGNLAMTSIAMDYGPPPAQGDINASWTMPGDPDELRDMFKAFPVPQRAYLEHVSKCTKWRIAIAAEIPKWIGKSGHVILVGDAAHAMVPHAAQALSQGIESVVGLAQILRWARPELNGTDLPQLLERFEKLRRPRADKFIKLSLNNAGNHSLPDGPQQEARDAQLRKLGDEQPNVDWDEVVIDIDAPERSMEFTKWVRDYDIVAESEKWRRHNETLTTVRTHPSDSGRRITTRSG</sequence>
<evidence type="ECO:0000256" key="5">
    <source>
        <dbReference type="ARBA" id="ARBA00023002"/>
    </source>
</evidence>
<evidence type="ECO:0000313" key="9">
    <source>
        <dbReference type="Proteomes" id="UP000002489"/>
    </source>
</evidence>
<dbReference type="PANTHER" id="PTHR13789">
    <property type="entry name" value="MONOOXYGENASE"/>
    <property type="match status" value="1"/>
</dbReference>
<organism evidence="8 9">
    <name type="scientific">Fusarium oxysporum (strain Fo5176)</name>
    <name type="common">Fusarium vascular wilt</name>
    <dbReference type="NCBI Taxonomy" id="660025"/>
    <lineage>
        <taxon>Eukaryota</taxon>
        <taxon>Fungi</taxon>
        <taxon>Dikarya</taxon>
        <taxon>Ascomycota</taxon>
        <taxon>Pezizomycotina</taxon>
        <taxon>Sordariomycetes</taxon>
        <taxon>Hypocreomycetidae</taxon>
        <taxon>Hypocreales</taxon>
        <taxon>Nectriaceae</taxon>
        <taxon>Fusarium</taxon>
        <taxon>Fusarium oxysporum species complex</taxon>
    </lineage>
</organism>
<dbReference type="InterPro" id="IPR002938">
    <property type="entry name" value="FAD-bd"/>
</dbReference>
<dbReference type="EnsemblFungi" id="FOXG_04617T0">
    <property type="protein sequence ID" value="FOXG_04617P0"/>
    <property type="gene ID" value="FOXG_04617"/>
</dbReference>
<proteinExistence type="inferred from homology"/>
<dbReference type="Gene3D" id="3.50.50.60">
    <property type="entry name" value="FAD/NAD(P)-binding domain"/>
    <property type="match status" value="1"/>
</dbReference>
<feature type="domain" description="FAD-binding" evidence="7">
    <location>
        <begin position="11"/>
        <end position="170"/>
    </location>
</feature>
<dbReference type="Pfam" id="PF01494">
    <property type="entry name" value="FAD_binding_3"/>
    <property type="match status" value="2"/>
</dbReference>
<keyword evidence="3" id="KW-0285">Flavoprotein</keyword>
<accession>A0A0D2XKZ3</accession>
<keyword evidence="6" id="KW-0503">Monooxygenase</keyword>
<evidence type="ECO:0000259" key="7">
    <source>
        <dbReference type="Pfam" id="PF01494"/>
    </source>
</evidence>
<dbReference type="InterPro" id="IPR050493">
    <property type="entry name" value="FAD-dep_Monooxygenase_BioMet"/>
</dbReference>
<comment type="similarity">
    <text evidence="2">Belongs to the paxM FAD-dependent monooxygenase family.</text>
</comment>
<feature type="domain" description="FAD-binding" evidence="7">
    <location>
        <begin position="300"/>
        <end position="367"/>
    </location>
</feature>
<keyword evidence="4" id="KW-0274">FAD</keyword>
<dbReference type="GO" id="GO:0071949">
    <property type="term" value="F:FAD binding"/>
    <property type="evidence" value="ECO:0007669"/>
    <property type="project" value="InterPro"/>
</dbReference>
<dbReference type="SUPFAM" id="SSF51905">
    <property type="entry name" value="FAD/NAD(P)-binding domain"/>
    <property type="match status" value="1"/>
</dbReference>
<reference evidence="9" key="1">
    <citation type="journal article" date="2012" name="Mol. Plant Microbe Interact.">
        <title>A highly conserved effector in Fusarium oxysporum is required for full virulence on Arabidopsis.</title>
        <authorList>
            <person name="Thatcher L.F."/>
            <person name="Gardiner D.M."/>
            <person name="Kazan K."/>
            <person name="Manners J."/>
        </authorList>
    </citation>
    <scope>NUCLEOTIDE SEQUENCE [LARGE SCALE GENOMIC DNA]</scope>
    <source>
        <strain evidence="9">Fo5176</strain>
    </source>
</reference>
<evidence type="ECO:0000256" key="3">
    <source>
        <dbReference type="ARBA" id="ARBA00022630"/>
    </source>
</evidence>
<keyword evidence="5" id="KW-0560">Oxidoreductase</keyword>
<dbReference type="PRINTS" id="PR00420">
    <property type="entry name" value="RNGMNOXGNASE"/>
</dbReference>
<evidence type="ECO:0000256" key="4">
    <source>
        <dbReference type="ARBA" id="ARBA00022827"/>
    </source>
</evidence>
<dbReference type="GO" id="GO:0004497">
    <property type="term" value="F:monooxygenase activity"/>
    <property type="evidence" value="ECO:0007669"/>
    <property type="project" value="UniProtKB-KW"/>
</dbReference>
<dbReference type="PANTHER" id="PTHR13789:SF315">
    <property type="entry name" value="FAD-DEPENDENT MONOOXYGENASE MDPD"/>
    <property type="match status" value="1"/>
</dbReference>